<comment type="caution">
    <text evidence="2">The sequence shown here is derived from an EMBL/GenBank/DDBJ whole genome shotgun (WGS) entry which is preliminary data.</text>
</comment>
<name>A0A8J4E236_9ACTN</name>
<feature type="domain" description="Aminoglycoside phosphotransferase" evidence="1">
    <location>
        <begin position="55"/>
        <end position="246"/>
    </location>
</feature>
<dbReference type="NCBIfam" id="NF038156">
    <property type="entry name" value="lant_syn_V_LxmK"/>
    <property type="match status" value="1"/>
</dbReference>
<evidence type="ECO:0000313" key="2">
    <source>
        <dbReference type="EMBL" id="GIJ58483.1"/>
    </source>
</evidence>
<dbReference type="Proteomes" id="UP000612585">
    <property type="component" value="Unassembled WGS sequence"/>
</dbReference>
<dbReference type="InterPro" id="IPR002575">
    <property type="entry name" value="Aminoglycoside_PTrfase"/>
</dbReference>
<dbReference type="AlphaFoldDB" id="A0A8J4E236"/>
<proteinExistence type="predicted"/>
<evidence type="ECO:0000259" key="1">
    <source>
        <dbReference type="Pfam" id="PF01636"/>
    </source>
</evidence>
<organism evidence="2 3">
    <name type="scientific">Virgisporangium aurantiacum</name>
    <dbReference type="NCBI Taxonomy" id="175570"/>
    <lineage>
        <taxon>Bacteria</taxon>
        <taxon>Bacillati</taxon>
        <taxon>Actinomycetota</taxon>
        <taxon>Actinomycetes</taxon>
        <taxon>Micromonosporales</taxon>
        <taxon>Micromonosporaceae</taxon>
        <taxon>Virgisporangium</taxon>
    </lineage>
</organism>
<protein>
    <recommendedName>
        <fullName evidence="1">Aminoglycoside phosphotransferase domain-containing protein</fullName>
    </recommendedName>
</protein>
<keyword evidence="3" id="KW-1185">Reference proteome</keyword>
<reference evidence="2" key="1">
    <citation type="submission" date="2021-01" db="EMBL/GenBank/DDBJ databases">
        <title>Whole genome shotgun sequence of Virgisporangium aurantiacum NBRC 16421.</title>
        <authorList>
            <person name="Komaki H."/>
            <person name="Tamura T."/>
        </authorList>
    </citation>
    <scope>NUCLEOTIDE SEQUENCE</scope>
    <source>
        <strain evidence="2">NBRC 16421</strain>
    </source>
</reference>
<dbReference type="RefSeq" id="WP_203999353.1">
    <property type="nucleotide sequence ID" value="NZ_BOPG01000037.1"/>
</dbReference>
<dbReference type="SUPFAM" id="SSF56112">
    <property type="entry name" value="Protein kinase-like (PK-like)"/>
    <property type="match status" value="1"/>
</dbReference>
<gene>
    <name evidence="2" type="ORF">Vau01_059990</name>
</gene>
<evidence type="ECO:0000313" key="3">
    <source>
        <dbReference type="Proteomes" id="UP000612585"/>
    </source>
</evidence>
<dbReference type="Pfam" id="PF01636">
    <property type="entry name" value="APH"/>
    <property type="match status" value="1"/>
</dbReference>
<accession>A0A8J4E236</accession>
<dbReference type="InterPro" id="IPR011009">
    <property type="entry name" value="Kinase-like_dom_sf"/>
</dbReference>
<dbReference type="Gene3D" id="3.90.1200.10">
    <property type="match status" value="1"/>
</dbReference>
<dbReference type="EMBL" id="BOPG01000037">
    <property type="protein sequence ID" value="GIJ58483.1"/>
    <property type="molecule type" value="Genomic_DNA"/>
</dbReference>
<sequence length="366" mass="39777">MLTADRTRLAAVPLAEAPDVGEFLDRLGLGALVDDRVSSFMGRNDIWAGVSTVGTALFVKRVDGERADVRRRLTRMAALATALRDHPVLLTPRCFGVDLDARLAVFELLEDSVTAAELLAVAGFGEDLAYEAGSMVAALHRLTPPDALVSDGSEPPTPPVRGLDVIPLRAYVGASAGELEVWGIIHNDRPVADAIRRLREREERSVRTVVHCDLRLDQLLRYRGRLHLTDWEECRIADPARDIGAFAGECVYRAVLGMASAKHTGDRELTENDVLANGVREFELLVPLIEAFWEGYRLARPEAADDPDLAERAVAFAGWHMFDRAWAAAHLRARLSPLERAAAGVGRTALIDPAALITTMGLGGAA</sequence>